<dbReference type="InterPro" id="IPR018060">
    <property type="entry name" value="HTH_AraC"/>
</dbReference>
<sequence>MQGAKEQERSGLLYNCYTERWHSTEQFVAEHAFSRIISGELHLFLDGQTKVLKTGDTYLVRRNQLAKATKLPALDGDFKSITIYLTQEPLRAFSIKHQITQQAVYNDNTLLVIPDNAFINSFFQSLLPYFNEQSAINNELIETKTTEAILLLQKICPDKCDWLFDFREPGKIDLEAFMQQNYMFNVSIPRFAQLTGRSLAAFKRDFEKVFHSSPSRWLQHRRLSEAHYLIKEKGRKPASVYLEVGFEDLSHFSFAFKKQFGYNASTVA</sequence>
<keyword evidence="3" id="KW-0804">Transcription</keyword>
<proteinExistence type="predicted"/>
<dbReference type="OrthoDB" id="4480133at2"/>
<evidence type="ECO:0000256" key="2">
    <source>
        <dbReference type="ARBA" id="ARBA00023125"/>
    </source>
</evidence>
<dbReference type="PANTHER" id="PTHR43280:SF2">
    <property type="entry name" value="HTH-TYPE TRANSCRIPTIONAL REGULATOR EXSA"/>
    <property type="match status" value="1"/>
</dbReference>
<dbReference type="PANTHER" id="PTHR43280">
    <property type="entry name" value="ARAC-FAMILY TRANSCRIPTIONAL REGULATOR"/>
    <property type="match status" value="1"/>
</dbReference>
<feature type="domain" description="HTH araC/xylS-type" evidence="4">
    <location>
        <begin position="172"/>
        <end position="268"/>
    </location>
</feature>
<dbReference type="SUPFAM" id="SSF46689">
    <property type="entry name" value="Homeodomain-like"/>
    <property type="match status" value="1"/>
</dbReference>
<dbReference type="SMART" id="SM00342">
    <property type="entry name" value="HTH_ARAC"/>
    <property type="match status" value="1"/>
</dbReference>
<dbReference type="AlphaFoldDB" id="A0A3E1NIS9"/>
<evidence type="ECO:0000256" key="1">
    <source>
        <dbReference type="ARBA" id="ARBA00023015"/>
    </source>
</evidence>
<organism evidence="5 6">
    <name type="scientific">Deminuibacter soli</name>
    <dbReference type="NCBI Taxonomy" id="2291815"/>
    <lineage>
        <taxon>Bacteria</taxon>
        <taxon>Pseudomonadati</taxon>
        <taxon>Bacteroidota</taxon>
        <taxon>Chitinophagia</taxon>
        <taxon>Chitinophagales</taxon>
        <taxon>Chitinophagaceae</taxon>
        <taxon>Deminuibacter</taxon>
    </lineage>
</organism>
<dbReference type="RefSeq" id="WP_116847921.1">
    <property type="nucleotide sequence ID" value="NZ_QTJU01000004.1"/>
</dbReference>
<name>A0A3E1NIS9_9BACT</name>
<dbReference type="Proteomes" id="UP000261284">
    <property type="component" value="Unassembled WGS sequence"/>
</dbReference>
<keyword evidence="1" id="KW-0805">Transcription regulation</keyword>
<dbReference type="Pfam" id="PF12833">
    <property type="entry name" value="HTH_18"/>
    <property type="match status" value="1"/>
</dbReference>
<dbReference type="EMBL" id="QTJU01000004">
    <property type="protein sequence ID" value="RFM27845.1"/>
    <property type="molecule type" value="Genomic_DNA"/>
</dbReference>
<gene>
    <name evidence="5" type="ORF">DXN05_14215</name>
</gene>
<comment type="caution">
    <text evidence="5">The sequence shown here is derived from an EMBL/GenBank/DDBJ whole genome shotgun (WGS) entry which is preliminary data.</text>
</comment>
<keyword evidence="2" id="KW-0238">DNA-binding</keyword>
<dbReference type="InterPro" id="IPR054015">
    <property type="entry name" value="ExsA-like_N"/>
</dbReference>
<evidence type="ECO:0000259" key="4">
    <source>
        <dbReference type="PROSITE" id="PS01124"/>
    </source>
</evidence>
<dbReference type="Pfam" id="PF22200">
    <property type="entry name" value="ExsA_N"/>
    <property type="match status" value="1"/>
</dbReference>
<dbReference type="Gene3D" id="1.10.10.60">
    <property type="entry name" value="Homeodomain-like"/>
    <property type="match status" value="1"/>
</dbReference>
<evidence type="ECO:0000256" key="3">
    <source>
        <dbReference type="ARBA" id="ARBA00023163"/>
    </source>
</evidence>
<keyword evidence="6" id="KW-1185">Reference proteome</keyword>
<dbReference type="InterPro" id="IPR009057">
    <property type="entry name" value="Homeodomain-like_sf"/>
</dbReference>
<accession>A0A3E1NIS9</accession>
<dbReference type="GO" id="GO:0003700">
    <property type="term" value="F:DNA-binding transcription factor activity"/>
    <property type="evidence" value="ECO:0007669"/>
    <property type="project" value="InterPro"/>
</dbReference>
<reference evidence="5 6" key="1">
    <citation type="submission" date="2018-08" db="EMBL/GenBank/DDBJ databases">
        <title>Chitinophagaceae sp. K23C18032701, a novel bacterium isolated from forest soil.</title>
        <authorList>
            <person name="Wang C."/>
        </authorList>
    </citation>
    <scope>NUCLEOTIDE SEQUENCE [LARGE SCALE GENOMIC DNA]</scope>
    <source>
        <strain evidence="5 6">K23C18032701</strain>
    </source>
</reference>
<evidence type="ECO:0000313" key="6">
    <source>
        <dbReference type="Proteomes" id="UP000261284"/>
    </source>
</evidence>
<evidence type="ECO:0000313" key="5">
    <source>
        <dbReference type="EMBL" id="RFM27845.1"/>
    </source>
</evidence>
<dbReference type="GO" id="GO:0043565">
    <property type="term" value="F:sequence-specific DNA binding"/>
    <property type="evidence" value="ECO:0007669"/>
    <property type="project" value="InterPro"/>
</dbReference>
<dbReference type="PROSITE" id="PS01124">
    <property type="entry name" value="HTH_ARAC_FAMILY_2"/>
    <property type="match status" value="1"/>
</dbReference>
<protein>
    <submittedName>
        <fullName evidence="5">AraC family transcriptional regulator</fullName>
    </submittedName>
</protein>